<evidence type="ECO:0000256" key="1">
    <source>
        <dbReference type="ARBA" id="ARBA00004141"/>
    </source>
</evidence>
<keyword evidence="5" id="KW-0813">Transport</keyword>
<dbReference type="InterPro" id="IPR020846">
    <property type="entry name" value="MFS_dom"/>
</dbReference>
<dbReference type="Pfam" id="PF01120">
    <property type="entry name" value="Alpha_L_fucos"/>
    <property type="match status" value="2"/>
</dbReference>
<feature type="transmembrane region" description="Helical" evidence="12">
    <location>
        <begin position="403"/>
        <end position="422"/>
    </location>
</feature>
<evidence type="ECO:0000256" key="7">
    <source>
        <dbReference type="ARBA" id="ARBA00022729"/>
    </source>
</evidence>
<dbReference type="InterPro" id="IPR036259">
    <property type="entry name" value="MFS_trans_sf"/>
</dbReference>
<evidence type="ECO:0000256" key="8">
    <source>
        <dbReference type="ARBA" id="ARBA00022801"/>
    </source>
</evidence>
<comment type="subcellular location">
    <subcellularLocation>
        <location evidence="1">Membrane</location>
        <topology evidence="1">Multi-pass membrane protein</topology>
    </subcellularLocation>
</comment>
<feature type="transmembrane region" description="Helical" evidence="12">
    <location>
        <begin position="92"/>
        <end position="109"/>
    </location>
</feature>
<keyword evidence="11" id="KW-0326">Glycosidase</keyword>
<feature type="transmembrane region" description="Helical" evidence="12">
    <location>
        <begin position="153"/>
        <end position="175"/>
    </location>
</feature>
<feature type="transmembrane region" description="Helical" evidence="12">
    <location>
        <begin position="277"/>
        <end position="298"/>
    </location>
</feature>
<feature type="transmembrane region" description="Helical" evidence="12">
    <location>
        <begin position="67"/>
        <end position="86"/>
    </location>
</feature>
<dbReference type="Proteomes" id="UP000284375">
    <property type="component" value="Unassembled WGS sequence"/>
</dbReference>
<evidence type="ECO:0000256" key="11">
    <source>
        <dbReference type="ARBA" id="ARBA00023295"/>
    </source>
</evidence>
<reference evidence="14 15" key="1">
    <citation type="submission" date="2015-09" db="EMBL/GenBank/DDBJ databases">
        <title>Host preference determinants of Valsa canker pathogens revealed by comparative genomics.</title>
        <authorList>
            <person name="Yin Z."/>
            <person name="Huang L."/>
        </authorList>
    </citation>
    <scope>NUCLEOTIDE SEQUENCE [LARGE SCALE GENOMIC DNA]</scope>
    <source>
        <strain evidence="14 15">YSFL</strain>
    </source>
</reference>
<keyword evidence="7" id="KW-0732">Signal</keyword>
<dbReference type="Pfam" id="PF00083">
    <property type="entry name" value="Sugar_tr"/>
    <property type="match status" value="1"/>
</dbReference>
<proteinExistence type="inferred from homology"/>
<dbReference type="GO" id="GO:0016020">
    <property type="term" value="C:membrane"/>
    <property type="evidence" value="ECO:0007669"/>
    <property type="project" value="UniProtKB-SubCell"/>
</dbReference>
<dbReference type="GO" id="GO:0005351">
    <property type="term" value="F:carbohydrate:proton symporter activity"/>
    <property type="evidence" value="ECO:0007669"/>
    <property type="project" value="TreeGrafter"/>
</dbReference>
<evidence type="ECO:0000256" key="6">
    <source>
        <dbReference type="ARBA" id="ARBA00022692"/>
    </source>
</evidence>
<dbReference type="PANTHER" id="PTHR48022">
    <property type="entry name" value="PLASTIDIC GLUCOSE TRANSPORTER 4"/>
    <property type="match status" value="1"/>
</dbReference>
<evidence type="ECO:0000256" key="4">
    <source>
        <dbReference type="ARBA" id="ARBA00012662"/>
    </source>
</evidence>
<dbReference type="SUPFAM" id="SSF51445">
    <property type="entry name" value="(Trans)glycosidases"/>
    <property type="match status" value="1"/>
</dbReference>
<keyword evidence="10 12" id="KW-0472">Membrane</keyword>
<evidence type="ECO:0000256" key="3">
    <source>
        <dbReference type="ARBA" id="ARBA00010992"/>
    </source>
</evidence>
<keyword evidence="8" id="KW-0378">Hydrolase</keyword>
<dbReference type="PROSITE" id="PS50850">
    <property type="entry name" value="MFS"/>
    <property type="match status" value="1"/>
</dbReference>
<dbReference type="PRINTS" id="PR00171">
    <property type="entry name" value="SUGRTRNSPORT"/>
</dbReference>
<comment type="similarity">
    <text evidence="2">Belongs to the glycosyl hydrolase 29 family.</text>
</comment>
<dbReference type="InterPro" id="IPR003663">
    <property type="entry name" value="Sugar/inositol_transpt"/>
</dbReference>
<keyword evidence="9 12" id="KW-1133">Transmembrane helix</keyword>
<protein>
    <recommendedName>
        <fullName evidence="4">alpha-L-fucosidase</fullName>
        <ecNumber evidence="4">3.2.1.51</ecNumber>
    </recommendedName>
</protein>
<dbReference type="AlphaFoldDB" id="A0A423W0P6"/>
<evidence type="ECO:0000256" key="9">
    <source>
        <dbReference type="ARBA" id="ARBA00022989"/>
    </source>
</evidence>
<dbReference type="FunFam" id="1.20.1250.20:FF:000134">
    <property type="entry name" value="MFS sugar transporter protein"/>
    <property type="match status" value="1"/>
</dbReference>
<dbReference type="InterPro" id="IPR000933">
    <property type="entry name" value="Glyco_hydro_29"/>
</dbReference>
<organism evidence="14 15">
    <name type="scientific">Cytospora chrysosperma</name>
    <name type="common">Cytospora canker fungus</name>
    <name type="synonym">Sphaeria chrysosperma</name>
    <dbReference type="NCBI Taxonomy" id="252740"/>
    <lineage>
        <taxon>Eukaryota</taxon>
        <taxon>Fungi</taxon>
        <taxon>Dikarya</taxon>
        <taxon>Ascomycota</taxon>
        <taxon>Pezizomycotina</taxon>
        <taxon>Sordariomycetes</taxon>
        <taxon>Sordariomycetidae</taxon>
        <taxon>Diaporthales</taxon>
        <taxon>Cytosporaceae</taxon>
        <taxon>Cytospora</taxon>
    </lineage>
</organism>
<feature type="transmembrane region" description="Helical" evidence="12">
    <location>
        <begin position="310"/>
        <end position="329"/>
    </location>
</feature>
<keyword evidence="6 12" id="KW-0812">Transmembrane</keyword>
<feature type="transmembrane region" description="Helical" evidence="12">
    <location>
        <begin position="335"/>
        <end position="360"/>
    </location>
</feature>
<dbReference type="GO" id="GO:0004560">
    <property type="term" value="F:alpha-L-fucosidase activity"/>
    <property type="evidence" value="ECO:0007669"/>
    <property type="project" value="UniProtKB-EC"/>
</dbReference>
<evidence type="ECO:0000256" key="5">
    <source>
        <dbReference type="ARBA" id="ARBA00022448"/>
    </source>
</evidence>
<dbReference type="SUPFAM" id="SSF103473">
    <property type="entry name" value="MFS general substrate transporter"/>
    <property type="match status" value="1"/>
</dbReference>
<dbReference type="Gene3D" id="1.20.1250.20">
    <property type="entry name" value="MFS general substrate transporter like domains"/>
    <property type="match status" value="1"/>
</dbReference>
<dbReference type="InterPro" id="IPR057739">
    <property type="entry name" value="Glyco_hydro_29_N"/>
</dbReference>
<dbReference type="EC" id="3.2.1.51" evidence="4"/>
<evidence type="ECO:0000313" key="14">
    <source>
        <dbReference type="EMBL" id="ROV96932.1"/>
    </source>
</evidence>
<comment type="similarity">
    <text evidence="3">Belongs to the major facilitator superfamily. Sugar transporter (TC 2.A.1.1) family.</text>
</comment>
<sequence>MGFLLFGYDQGVMGTVITSPAFVQQFNHPNSKDQGLIVGLYDAGCLIGSVMAFIWGERLGRKKSIYVGAWIVIVGSILQVCAKVVIHLIIARIFTGLGVGMMTAVVPTWQAEVSQAHNRGAMITIEAANIIVGFVLSNWVSFGTSHATGNFQWIFPITLQIVFAIYLLIIGPFLVESPRWLANHKSMHEAEHVFARLLDTTEDDDRVVEMRTEVEEALEKEQGASFHDIFRNGGQQNFRRMMLGVGTLYMHQMSGINTVGYYLPVILEENLGMTQELARIVAGCGSCFYLIVSLLPIWFIDKVGRRPAMIWGAAALALVNVMLCVGFNIPGTGGVALIIAMYFLYYAAFALSFLNVSWLYPPEINSLKMRTMGASLASCSNWLFNGISATVTPMALANIGWRYYLMWAIFNFSFIPLVYFFYPETKGLHLEQVDHIFEGKTGITQGVRESIHSPLFVTIAGFRAAVGQDMALIVNQRNSPGVSGSIVSLPVDISSLRNNRGFAMVPNDANFDGLGSGYPAQYLPAENFTYGGVDFSFPQYQVNNVSDNVIAEGQALDIPRGRYVSVHMLAAAHHAIAKGYINATYADESTTSGAVLVDPYWAFHSSFGGDFIFPYYLTNEGIDYNRSSIFRMVIWLDSTQNLTGLQLPNVTSGDSGTLGSPEDTRLHIFAVSMLPAPGEGLSLGVQLARSTNTWFEGTNKTQIFEAIINNVGTEWILANQSVTLTIEADGVTTVQPGYIRRLRPGDQARVQIGVVNADGVAEGSNGTATLIITGSGVSVNYTFSATYGIQTYEPTYESIYTHEAPPWYNNAKYGIFIHWGVYAVPGWGNSGDNETYAEWYWWNMNAGPDTSDRTYEYHLEKYGADVVYDDFIANFTASAFNPKDWVDLFADAGATYFVQVSKHHDGYALYDLPANVSLRTSVALPPKRDLLAELFDAAAEYQPQLHRATYYSLPEWFHPDYAAIGFEEWPGGNATNPYTNVTEPYTGYVQVDDYIQDKMLPEMLALAALGSEMGIVKDLMDIISKNGNFLLDVGPTANGTIIDIEQRNLRAAGAWIKSHAEAIFNTTYWSITPEEGLAFRFTQTLDAFYITTLYAPNDTLVLSSPVPYLEGDEVTVVGGNLSGIVVPSELSNGNLILTISDDVKGADEYAWVFKISYATNGTGTDSFF</sequence>
<dbReference type="OrthoDB" id="6039950at2759"/>
<evidence type="ECO:0000259" key="13">
    <source>
        <dbReference type="PROSITE" id="PS50850"/>
    </source>
</evidence>
<gene>
    <name evidence="14" type="ORF">VSDG_04078</name>
</gene>
<dbReference type="Gene3D" id="3.20.20.80">
    <property type="entry name" value="Glycosidases"/>
    <property type="match status" value="2"/>
</dbReference>
<dbReference type="SMART" id="SM00812">
    <property type="entry name" value="Alpha_L_fucos"/>
    <property type="match status" value="1"/>
</dbReference>
<feature type="transmembrane region" description="Helical" evidence="12">
    <location>
        <begin position="36"/>
        <end position="55"/>
    </location>
</feature>
<keyword evidence="15" id="KW-1185">Reference proteome</keyword>
<dbReference type="EMBL" id="LJZO01000018">
    <property type="protein sequence ID" value="ROV96932.1"/>
    <property type="molecule type" value="Genomic_DNA"/>
</dbReference>
<feature type="domain" description="Major facilitator superfamily (MFS) profile" evidence="13">
    <location>
        <begin position="1"/>
        <end position="426"/>
    </location>
</feature>
<evidence type="ECO:0000313" key="15">
    <source>
        <dbReference type="Proteomes" id="UP000284375"/>
    </source>
</evidence>
<dbReference type="InterPro" id="IPR017853">
    <property type="entry name" value="GH"/>
</dbReference>
<evidence type="ECO:0000256" key="12">
    <source>
        <dbReference type="SAM" id="Phobius"/>
    </source>
</evidence>
<name>A0A423W0P6_CYTCH</name>
<dbReference type="NCBIfam" id="TIGR00879">
    <property type="entry name" value="SP"/>
    <property type="match status" value="1"/>
</dbReference>
<evidence type="ECO:0000256" key="2">
    <source>
        <dbReference type="ARBA" id="ARBA00007951"/>
    </source>
</evidence>
<dbReference type="InterPro" id="IPR050360">
    <property type="entry name" value="MFS_Sugar_Transporters"/>
</dbReference>
<feature type="transmembrane region" description="Helical" evidence="12">
    <location>
        <begin position="241"/>
        <end position="265"/>
    </location>
</feature>
<accession>A0A423W0P6</accession>
<evidence type="ECO:0000256" key="10">
    <source>
        <dbReference type="ARBA" id="ARBA00023136"/>
    </source>
</evidence>
<feature type="transmembrane region" description="Helical" evidence="12">
    <location>
        <begin position="121"/>
        <end position="141"/>
    </location>
</feature>
<comment type="caution">
    <text evidence="14">The sequence shown here is derived from an EMBL/GenBank/DDBJ whole genome shotgun (WGS) entry which is preliminary data.</text>
</comment>
<dbReference type="InterPro" id="IPR005828">
    <property type="entry name" value="MFS_sugar_transport-like"/>
</dbReference>
<dbReference type="GO" id="GO:0005975">
    <property type="term" value="P:carbohydrate metabolic process"/>
    <property type="evidence" value="ECO:0007669"/>
    <property type="project" value="InterPro"/>
</dbReference>
<dbReference type="PANTHER" id="PTHR48022:SF28">
    <property type="entry name" value="MAJOR FACILITATOR SUPERFAMILY (MFS) PROFILE DOMAIN-CONTAINING PROTEIN-RELATED"/>
    <property type="match status" value="1"/>
</dbReference>